<proteinExistence type="predicted"/>
<keyword evidence="3" id="KW-1185">Reference proteome</keyword>
<accession>A0AAW0V888</accession>
<reference evidence="2 3" key="1">
    <citation type="submission" date="2023-03" db="EMBL/GenBank/DDBJ databases">
        <title>High-quality genome of Scylla paramamosain provides insights in environmental adaptation.</title>
        <authorList>
            <person name="Zhang L."/>
        </authorList>
    </citation>
    <scope>NUCLEOTIDE SEQUENCE [LARGE SCALE GENOMIC DNA]</scope>
    <source>
        <strain evidence="2">LZ_2023a</strain>
        <tissue evidence="2">Muscle</tissue>
    </source>
</reference>
<evidence type="ECO:0000313" key="2">
    <source>
        <dbReference type="EMBL" id="KAK8407625.1"/>
    </source>
</evidence>
<protein>
    <submittedName>
        <fullName evidence="2">Uncharacterized protein</fullName>
    </submittedName>
</protein>
<comment type="caution">
    <text evidence="2">The sequence shown here is derived from an EMBL/GenBank/DDBJ whole genome shotgun (WGS) entry which is preliminary data.</text>
</comment>
<name>A0AAW0V888_SCYPA</name>
<organism evidence="2 3">
    <name type="scientific">Scylla paramamosain</name>
    <name type="common">Mud crab</name>
    <dbReference type="NCBI Taxonomy" id="85552"/>
    <lineage>
        <taxon>Eukaryota</taxon>
        <taxon>Metazoa</taxon>
        <taxon>Ecdysozoa</taxon>
        <taxon>Arthropoda</taxon>
        <taxon>Crustacea</taxon>
        <taxon>Multicrustacea</taxon>
        <taxon>Malacostraca</taxon>
        <taxon>Eumalacostraca</taxon>
        <taxon>Eucarida</taxon>
        <taxon>Decapoda</taxon>
        <taxon>Pleocyemata</taxon>
        <taxon>Brachyura</taxon>
        <taxon>Eubrachyura</taxon>
        <taxon>Portunoidea</taxon>
        <taxon>Portunidae</taxon>
        <taxon>Portuninae</taxon>
        <taxon>Scylla</taxon>
    </lineage>
</organism>
<dbReference type="Proteomes" id="UP001487740">
    <property type="component" value="Unassembled WGS sequence"/>
</dbReference>
<sequence length="128" mass="14149">MSTGRVDEGEAGVADPRAWLSMKEQPKEAQNDSHHHHSWLAEGERVEADVWLYYARLCTLLILPFSPLNQAETGHPQQPHTTPAVAVGEDIHLLLLLLLLQQLARVHGQVEQGEVDQPAPPSCRPAAE</sequence>
<gene>
    <name evidence="2" type="ORF">O3P69_002282</name>
</gene>
<evidence type="ECO:0000256" key="1">
    <source>
        <dbReference type="SAM" id="MobiDB-lite"/>
    </source>
</evidence>
<feature type="region of interest" description="Disordered" evidence="1">
    <location>
        <begin position="1"/>
        <end position="37"/>
    </location>
</feature>
<dbReference type="EMBL" id="JARAKH010000001">
    <property type="protein sequence ID" value="KAK8407625.1"/>
    <property type="molecule type" value="Genomic_DNA"/>
</dbReference>
<dbReference type="AlphaFoldDB" id="A0AAW0V888"/>
<evidence type="ECO:0000313" key="3">
    <source>
        <dbReference type="Proteomes" id="UP001487740"/>
    </source>
</evidence>
<feature type="compositionally biased region" description="Basic and acidic residues" evidence="1">
    <location>
        <begin position="24"/>
        <end position="33"/>
    </location>
</feature>